<keyword evidence="3 4" id="KW-0597">Phosphoprotein</keyword>
<dbReference type="SUPFAM" id="SSF55785">
    <property type="entry name" value="PYP-like sensor domain (PAS domain)"/>
    <property type="match status" value="2"/>
</dbReference>
<dbReference type="SUPFAM" id="SSF55874">
    <property type="entry name" value="ATPase domain of HSP90 chaperone/DNA topoisomerase II/histidine kinase"/>
    <property type="match status" value="1"/>
</dbReference>
<evidence type="ECO:0000259" key="7">
    <source>
        <dbReference type="PROSITE" id="PS50112"/>
    </source>
</evidence>
<accession>A0ABV2LAH6</accession>
<dbReference type="PRINTS" id="PR00344">
    <property type="entry name" value="BCTRLSENSOR"/>
</dbReference>
<organism evidence="9 10">
    <name type="scientific">Methylobacterium goesingense</name>
    <dbReference type="NCBI Taxonomy" id="243690"/>
    <lineage>
        <taxon>Bacteria</taxon>
        <taxon>Pseudomonadati</taxon>
        <taxon>Pseudomonadota</taxon>
        <taxon>Alphaproteobacteria</taxon>
        <taxon>Hyphomicrobiales</taxon>
        <taxon>Methylobacteriaceae</taxon>
        <taxon>Methylobacterium</taxon>
    </lineage>
</organism>
<dbReference type="InterPro" id="IPR004358">
    <property type="entry name" value="Sig_transdc_His_kin-like_C"/>
</dbReference>
<evidence type="ECO:0000259" key="6">
    <source>
        <dbReference type="PROSITE" id="PS50110"/>
    </source>
</evidence>
<evidence type="ECO:0000256" key="3">
    <source>
        <dbReference type="ARBA" id="ARBA00022553"/>
    </source>
</evidence>
<dbReference type="CDD" id="cd00156">
    <property type="entry name" value="REC"/>
    <property type="match status" value="1"/>
</dbReference>
<dbReference type="InterPro" id="IPR001789">
    <property type="entry name" value="Sig_transdc_resp-reg_receiver"/>
</dbReference>
<keyword evidence="10" id="KW-1185">Reference proteome</keyword>
<feature type="domain" description="Response regulatory" evidence="6">
    <location>
        <begin position="491"/>
        <end position="604"/>
    </location>
</feature>
<dbReference type="Pfam" id="PF08448">
    <property type="entry name" value="PAS_4"/>
    <property type="match status" value="1"/>
</dbReference>
<dbReference type="SUPFAM" id="SSF52172">
    <property type="entry name" value="CheY-like"/>
    <property type="match status" value="1"/>
</dbReference>
<dbReference type="InterPro" id="IPR013656">
    <property type="entry name" value="PAS_4"/>
</dbReference>
<comment type="caution">
    <text evidence="9">The sequence shown here is derived from an EMBL/GenBank/DDBJ whole genome shotgun (WGS) entry which is preliminary data.</text>
</comment>
<comment type="catalytic activity">
    <reaction evidence="1">
        <text>ATP + protein L-histidine = ADP + protein N-phospho-L-histidine.</text>
        <dbReference type="EC" id="2.7.13.3"/>
    </reaction>
</comment>
<evidence type="ECO:0000313" key="9">
    <source>
        <dbReference type="EMBL" id="MET3694847.1"/>
    </source>
</evidence>
<dbReference type="Pfam" id="PF02518">
    <property type="entry name" value="HATPase_c"/>
    <property type="match status" value="1"/>
</dbReference>
<dbReference type="InterPro" id="IPR013655">
    <property type="entry name" value="PAS_fold_3"/>
</dbReference>
<feature type="domain" description="PAS" evidence="7">
    <location>
        <begin position="115"/>
        <end position="185"/>
    </location>
</feature>
<proteinExistence type="predicted"/>
<dbReference type="Pfam" id="PF00072">
    <property type="entry name" value="Response_reg"/>
    <property type="match status" value="1"/>
</dbReference>
<dbReference type="SUPFAM" id="SSF47384">
    <property type="entry name" value="Homodimeric domain of signal transducing histidine kinase"/>
    <property type="match status" value="1"/>
</dbReference>
<dbReference type="InterPro" id="IPR000700">
    <property type="entry name" value="PAS-assoc_C"/>
</dbReference>
<dbReference type="Pfam" id="PF08447">
    <property type="entry name" value="PAS_3"/>
    <property type="match status" value="1"/>
</dbReference>
<dbReference type="PROSITE" id="PS50109">
    <property type="entry name" value="HIS_KIN"/>
    <property type="match status" value="1"/>
</dbReference>
<dbReference type="PANTHER" id="PTHR43065:SF42">
    <property type="entry name" value="TWO-COMPONENT SENSOR PPRA"/>
    <property type="match status" value="1"/>
</dbReference>
<dbReference type="InterPro" id="IPR036890">
    <property type="entry name" value="HATPase_C_sf"/>
</dbReference>
<reference evidence="9 10" key="1">
    <citation type="submission" date="2024-06" db="EMBL/GenBank/DDBJ databases">
        <title>Genomic Encyclopedia of Type Strains, Phase IV (KMG-IV): sequencing the most valuable type-strain genomes for metagenomic binning, comparative biology and taxonomic classification.</title>
        <authorList>
            <person name="Goeker M."/>
        </authorList>
    </citation>
    <scope>NUCLEOTIDE SEQUENCE [LARGE SCALE GENOMIC DNA]</scope>
    <source>
        <strain evidence="9 10">DSM 21331</strain>
    </source>
</reference>
<dbReference type="EC" id="2.7.13.3" evidence="2"/>
<dbReference type="InterPro" id="IPR003661">
    <property type="entry name" value="HisK_dim/P_dom"/>
</dbReference>
<evidence type="ECO:0000313" key="10">
    <source>
        <dbReference type="Proteomes" id="UP001549145"/>
    </source>
</evidence>
<dbReference type="InterPro" id="IPR000014">
    <property type="entry name" value="PAS"/>
</dbReference>
<dbReference type="Proteomes" id="UP001549145">
    <property type="component" value="Unassembled WGS sequence"/>
</dbReference>
<dbReference type="PROSITE" id="PS50113">
    <property type="entry name" value="PAC"/>
    <property type="match status" value="1"/>
</dbReference>
<evidence type="ECO:0000259" key="5">
    <source>
        <dbReference type="PROSITE" id="PS50109"/>
    </source>
</evidence>
<dbReference type="Gene3D" id="3.30.450.20">
    <property type="entry name" value="PAS domain"/>
    <property type="match status" value="2"/>
</dbReference>
<protein>
    <recommendedName>
        <fullName evidence="2">histidine kinase</fullName>
        <ecNumber evidence="2">2.7.13.3</ecNumber>
    </recommendedName>
</protein>
<dbReference type="SMART" id="SM00448">
    <property type="entry name" value="REC"/>
    <property type="match status" value="1"/>
</dbReference>
<dbReference type="NCBIfam" id="TIGR00229">
    <property type="entry name" value="sensory_box"/>
    <property type="match status" value="1"/>
</dbReference>
<dbReference type="InterPro" id="IPR005467">
    <property type="entry name" value="His_kinase_dom"/>
</dbReference>
<dbReference type="CDD" id="cd00082">
    <property type="entry name" value="HisKA"/>
    <property type="match status" value="1"/>
</dbReference>
<dbReference type="RefSeq" id="WP_354466096.1">
    <property type="nucleotide sequence ID" value="NZ_JBEPMM010000019.1"/>
</dbReference>
<sequence length="620" mass="66796">MFIAWGPERILLYNDGYSEMLGQRHPAAFGRPFFETWPEVRESVGSLMDRVFAGEPIHMDDLTLTLHRNGYPEETHFAFSYTPVPDEHGSISGLFCACTETTVRVNDERRQVVAAKRERDRLFEMSRDLFGVATFDGYLTSINPAWSRQLDRSEKDLLARPFSDIIHPDDLAATGDVVAKLRSGKAVHQFHVRLLKADGTPIAFAWSAVPEADAGSGSFYTVGRDITEELRREEVLRQGHKMEAVGQLTGGLAHDFNNLLQAAHGSFDLILSKPADAERVARLARNGLQATERGAKLTAQLLAFSRAQKLELRSTDVTALVTGMADILRASVGPLVRVTIAPGHRDLGVMADPTQLEMALLNLAINARDAMPDGGDLTIAVSETTVANVTDLDAGSFVEIRVTDTGTGMSKAVAARAFEPFYTTKGLGQGTGLGLSQVYAMARQAGGTARIGRQAAPGTTVVLLLPSVLVVPGIEATKEIQVSHGTFAARTVLVVDDDPDVRLFLSASLETLGFDVTVAEDGERGLTAMDTVDPDLVLVDFAMPGMNGAQMAKAVRERRPDLPIIFASGYSDTAAIEAAVGTSAVLLRKPFGVSDLEAVLRSVLEASEQRPRAIITATPA</sequence>
<dbReference type="CDD" id="cd00130">
    <property type="entry name" value="PAS"/>
    <property type="match status" value="2"/>
</dbReference>
<evidence type="ECO:0000256" key="2">
    <source>
        <dbReference type="ARBA" id="ARBA00012438"/>
    </source>
</evidence>
<dbReference type="SMART" id="SM00388">
    <property type="entry name" value="HisKA"/>
    <property type="match status" value="1"/>
</dbReference>
<dbReference type="InterPro" id="IPR035965">
    <property type="entry name" value="PAS-like_dom_sf"/>
</dbReference>
<evidence type="ECO:0000256" key="1">
    <source>
        <dbReference type="ARBA" id="ARBA00000085"/>
    </source>
</evidence>
<gene>
    <name evidence="9" type="ORF">ABID43_004410</name>
</gene>
<dbReference type="PANTHER" id="PTHR43065">
    <property type="entry name" value="SENSOR HISTIDINE KINASE"/>
    <property type="match status" value="1"/>
</dbReference>
<dbReference type="PROSITE" id="PS50110">
    <property type="entry name" value="RESPONSE_REGULATORY"/>
    <property type="match status" value="1"/>
</dbReference>
<evidence type="ECO:0000259" key="8">
    <source>
        <dbReference type="PROSITE" id="PS50113"/>
    </source>
</evidence>
<dbReference type="SMART" id="SM00091">
    <property type="entry name" value="PAS"/>
    <property type="match status" value="1"/>
</dbReference>
<dbReference type="PROSITE" id="PS50112">
    <property type="entry name" value="PAS"/>
    <property type="match status" value="1"/>
</dbReference>
<feature type="domain" description="Histidine kinase" evidence="5">
    <location>
        <begin position="251"/>
        <end position="469"/>
    </location>
</feature>
<dbReference type="InterPro" id="IPR036097">
    <property type="entry name" value="HisK_dim/P_sf"/>
</dbReference>
<dbReference type="Gene3D" id="1.10.287.130">
    <property type="match status" value="1"/>
</dbReference>
<dbReference type="SMART" id="SM00387">
    <property type="entry name" value="HATPase_c"/>
    <property type="match status" value="1"/>
</dbReference>
<feature type="domain" description="PAC" evidence="8">
    <location>
        <begin position="188"/>
        <end position="238"/>
    </location>
</feature>
<dbReference type="InterPro" id="IPR003594">
    <property type="entry name" value="HATPase_dom"/>
</dbReference>
<evidence type="ECO:0000256" key="4">
    <source>
        <dbReference type="PROSITE-ProRule" id="PRU00169"/>
    </source>
</evidence>
<dbReference type="EMBL" id="JBEPMM010000019">
    <property type="protein sequence ID" value="MET3694847.1"/>
    <property type="molecule type" value="Genomic_DNA"/>
</dbReference>
<dbReference type="Gene3D" id="3.40.50.2300">
    <property type="match status" value="1"/>
</dbReference>
<name>A0ABV2LAH6_9HYPH</name>
<dbReference type="Gene3D" id="3.30.565.10">
    <property type="entry name" value="Histidine kinase-like ATPase, C-terminal domain"/>
    <property type="match status" value="1"/>
</dbReference>
<feature type="modified residue" description="4-aspartylphosphate" evidence="4">
    <location>
        <position position="540"/>
    </location>
</feature>
<dbReference type="InterPro" id="IPR011006">
    <property type="entry name" value="CheY-like_superfamily"/>
</dbReference>